<protein>
    <recommendedName>
        <fullName evidence="7">Rhodopsin domain-containing protein</fullName>
    </recommendedName>
</protein>
<sequence length="295" mass="32808">MLISTQSPGTVVGVTAFLIALDIAVVVMRYYAKRLRQQPLKTEDWFCFVSLILAMGLAAVLFIGVGKKALAYPTPQLASRTPLAESNDRIITSSRLQYIFVVISVPTLGLINLSVLTFYRRIFVIDRSNLKDFRNAVYFGMMVAITLWTGGFFLSFMFACKGHFTAWWTSAISLITNCVNTLELVFAYAISDFITDVSIMLLPIPSVMSLHLPTARKIGVMFVFLLGALAILASTIRMVSIIWARQLGFNPSIDEDLLITDMIFCSMLEVAFGIIATCLPTLRPLVQTKSINYIL</sequence>
<evidence type="ECO:0000259" key="7">
    <source>
        <dbReference type="Pfam" id="PF20684"/>
    </source>
</evidence>
<evidence type="ECO:0000313" key="9">
    <source>
        <dbReference type="Proteomes" id="UP001152607"/>
    </source>
</evidence>
<gene>
    <name evidence="8" type="ORF">PDIGIT_LOCUS12324</name>
</gene>
<keyword evidence="2 6" id="KW-0812">Transmembrane</keyword>
<keyword evidence="9" id="KW-1185">Reference proteome</keyword>
<keyword evidence="4 6" id="KW-0472">Membrane</keyword>
<organism evidence="8 9">
    <name type="scientific">Periconia digitata</name>
    <dbReference type="NCBI Taxonomy" id="1303443"/>
    <lineage>
        <taxon>Eukaryota</taxon>
        <taxon>Fungi</taxon>
        <taxon>Dikarya</taxon>
        <taxon>Ascomycota</taxon>
        <taxon>Pezizomycotina</taxon>
        <taxon>Dothideomycetes</taxon>
        <taxon>Pleosporomycetidae</taxon>
        <taxon>Pleosporales</taxon>
        <taxon>Massarineae</taxon>
        <taxon>Periconiaceae</taxon>
        <taxon>Periconia</taxon>
    </lineage>
</organism>
<dbReference type="Proteomes" id="UP001152607">
    <property type="component" value="Unassembled WGS sequence"/>
</dbReference>
<evidence type="ECO:0000256" key="2">
    <source>
        <dbReference type="ARBA" id="ARBA00022692"/>
    </source>
</evidence>
<evidence type="ECO:0000256" key="3">
    <source>
        <dbReference type="ARBA" id="ARBA00022989"/>
    </source>
</evidence>
<feature type="transmembrane region" description="Helical" evidence="6">
    <location>
        <begin position="218"/>
        <end position="245"/>
    </location>
</feature>
<dbReference type="PANTHER" id="PTHR33048">
    <property type="entry name" value="PTH11-LIKE INTEGRAL MEMBRANE PROTEIN (AFU_ORTHOLOGUE AFUA_5G11245)"/>
    <property type="match status" value="1"/>
</dbReference>
<reference evidence="8" key="1">
    <citation type="submission" date="2023-01" db="EMBL/GenBank/DDBJ databases">
        <authorList>
            <person name="Van Ghelder C."/>
            <person name="Rancurel C."/>
        </authorList>
    </citation>
    <scope>NUCLEOTIDE SEQUENCE</scope>
    <source>
        <strain evidence="8">CNCM I-4278</strain>
    </source>
</reference>
<dbReference type="Pfam" id="PF20684">
    <property type="entry name" value="Fung_rhodopsin"/>
    <property type="match status" value="1"/>
</dbReference>
<accession>A0A9W4UQA9</accession>
<evidence type="ECO:0000313" key="8">
    <source>
        <dbReference type="EMBL" id="CAI6339177.1"/>
    </source>
</evidence>
<comment type="subcellular location">
    <subcellularLocation>
        <location evidence="1">Membrane</location>
        <topology evidence="1">Multi-pass membrane protein</topology>
    </subcellularLocation>
</comment>
<comment type="caution">
    <text evidence="8">The sequence shown here is derived from an EMBL/GenBank/DDBJ whole genome shotgun (WGS) entry which is preliminary data.</text>
</comment>
<feature type="transmembrane region" description="Helical" evidence="6">
    <location>
        <begin position="165"/>
        <end position="190"/>
    </location>
</feature>
<evidence type="ECO:0000256" key="6">
    <source>
        <dbReference type="SAM" id="Phobius"/>
    </source>
</evidence>
<name>A0A9W4UQA9_9PLEO</name>
<dbReference type="EMBL" id="CAOQHR010000009">
    <property type="protein sequence ID" value="CAI6339177.1"/>
    <property type="molecule type" value="Genomic_DNA"/>
</dbReference>
<comment type="similarity">
    <text evidence="5">Belongs to the SAT4 family.</text>
</comment>
<evidence type="ECO:0000256" key="1">
    <source>
        <dbReference type="ARBA" id="ARBA00004141"/>
    </source>
</evidence>
<feature type="domain" description="Rhodopsin" evidence="7">
    <location>
        <begin position="28"/>
        <end position="287"/>
    </location>
</feature>
<evidence type="ECO:0000256" key="5">
    <source>
        <dbReference type="ARBA" id="ARBA00038359"/>
    </source>
</evidence>
<keyword evidence="3 6" id="KW-1133">Transmembrane helix</keyword>
<evidence type="ECO:0000256" key="4">
    <source>
        <dbReference type="ARBA" id="ARBA00023136"/>
    </source>
</evidence>
<proteinExistence type="inferred from homology"/>
<dbReference type="InterPro" id="IPR052337">
    <property type="entry name" value="SAT4-like"/>
</dbReference>
<feature type="transmembrane region" description="Helical" evidence="6">
    <location>
        <begin position="96"/>
        <end position="116"/>
    </location>
</feature>
<feature type="transmembrane region" description="Helical" evidence="6">
    <location>
        <begin position="137"/>
        <end position="159"/>
    </location>
</feature>
<feature type="transmembrane region" description="Helical" evidence="6">
    <location>
        <begin position="257"/>
        <end position="279"/>
    </location>
</feature>
<feature type="transmembrane region" description="Helical" evidence="6">
    <location>
        <begin position="44"/>
        <end position="65"/>
    </location>
</feature>
<dbReference type="PANTHER" id="PTHR33048:SF157">
    <property type="entry name" value="INTEGRAL MEMBRANE PROTEIN"/>
    <property type="match status" value="1"/>
</dbReference>
<dbReference type="AlphaFoldDB" id="A0A9W4UQA9"/>
<dbReference type="OrthoDB" id="5393606at2759"/>
<dbReference type="InterPro" id="IPR049326">
    <property type="entry name" value="Rhodopsin_dom_fungi"/>
</dbReference>
<feature type="transmembrane region" description="Helical" evidence="6">
    <location>
        <begin position="12"/>
        <end position="32"/>
    </location>
</feature>
<dbReference type="GO" id="GO:0016020">
    <property type="term" value="C:membrane"/>
    <property type="evidence" value="ECO:0007669"/>
    <property type="project" value="UniProtKB-SubCell"/>
</dbReference>